<dbReference type="AlphaFoldDB" id="A0A0D1XBP9"/>
<dbReference type="InterPro" id="IPR007233">
    <property type="entry name" value="TRAPPC"/>
</dbReference>
<dbReference type="InterPro" id="IPR011012">
    <property type="entry name" value="Longin-like_dom_sf"/>
</dbReference>
<dbReference type="GO" id="GO:0005783">
    <property type="term" value="C:endoplasmic reticulum"/>
    <property type="evidence" value="ECO:0007669"/>
    <property type="project" value="UniProtKB-SubCell"/>
</dbReference>
<reference evidence="7 8" key="1">
    <citation type="submission" date="2015-01" db="EMBL/GenBank/DDBJ databases">
        <title>The Genome Sequence of Ochroconis gallopava CBS43764.</title>
        <authorList>
            <consortium name="The Broad Institute Genomics Platform"/>
            <person name="Cuomo C."/>
            <person name="de Hoog S."/>
            <person name="Gorbushina A."/>
            <person name="Stielow B."/>
            <person name="Teixiera M."/>
            <person name="Abouelleil A."/>
            <person name="Chapman S.B."/>
            <person name="Priest M."/>
            <person name="Young S.K."/>
            <person name="Wortman J."/>
            <person name="Nusbaum C."/>
            <person name="Birren B."/>
        </authorList>
    </citation>
    <scope>NUCLEOTIDE SEQUENCE [LARGE SCALE GENOMIC DNA]</scope>
    <source>
        <strain evidence="7 8">CBS 43764</strain>
    </source>
</reference>
<evidence type="ECO:0000256" key="4">
    <source>
        <dbReference type="ARBA" id="ARBA00023034"/>
    </source>
</evidence>
<dbReference type="Pfam" id="PF04099">
    <property type="entry name" value="Sybindin"/>
    <property type="match status" value="1"/>
</dbReference>
<dbReference type="EMBL" id="KN847574">
    <property type="protein sequence ID" value="KIV99630.1"/>
    <property type="molecule type" value="Genomic_DNA"/>
</dbReference>
<evidence type="ECO:0000256" key="2">
    <source>
        <dbReference type="ARBA" id="ARBA00022824"/>
    </source>
</evidence>
<keyword evidence="4 6" id="KW-0333">Golgi apparatus</keyword>
<keyword evidence="2 6" id="KW-0256">Endoplasmic reticulum</keyword>
<dbReference type="STRING" id="253628.A0A0D1XBP9"/>
<dbReference type="SUPFAM" id="SSF64356">
    <property type="entry name" value="SNARE-like"/>
    <property type="match status" value="1"/>
</dbReference>
<dbReference type="Proteomes" id="UP000053259">
    <property type="component" value="Unassembled WGS sequence"/>
</dbReference>
<dbReference type="RefSeq" id="XP_016209500.1">
    <property type="nucleotide sequence ID" value="XM_016362633.1"/>
</dbReference>
<comment type="subcellular location">
    <subcellularLocation>
        <location evidence="6">Endoplasmic reticulum</location>
    </subcellularLocation>
    <subcellularLocation>
        <location evidence="6">Golgi apparatus</location>
        <location evidence="6">cis-Golgi network</location>
    </subcellularLocation>
</comment>
<comment type="subunit">
    <text evidence="6">Part of the multisubunit transport protein particle (TRAPP) complex.</text>
</comment>
<dbReference type="OrthoDB" id="3364529at2759"/>
<keyword evidence="1 6" id="KW-0813">Transport</keyword>
<dbReference type="PANTHER" id="PTHR23249">
    <property type="entry name" value="TRAFFICKING PROTEIN PARTICLE COMPLEX SUBUNIT"/>
    <property type="match status" value="1"/>
</dbReference>
<keyword evidence="8" id="KW-1185">Reference proteome</keyword>
<protein>
    <recommendedName>
        <fullName evidence="6">Trafficking protein particle complex subunit</fullName>
    </recommendedName>
</protein>
<dbReference type="FunCoup" id="A0A0D1XBP9">
    <property type="interactions" value="507"/>
</dbReference>
<dbReference type="GeneID" id="27316668"/>
<evidence type="ECO:0000256" key="1">
    <source>
        <dbReference type="ARBA" id="ARBA00022448"/>
    </source>
</evidence>
<evidence type="ECO:0000313" key="8">
    <source>
        <dbReference type="Proteomes" id="UP000053259"/>
    </source>
</evidence>
<sequence>MVVYSFYIFDRHTECIFAKKWTPRPTPKGARPQSDASTTLNGEAGLKQLSAADDAKLIFGVIFSLRNMVKKIGGEDNNFISYRTGEYKLHYLETPTRLKFVMLTDTKTSNLRLQLHQIWSMLYVEYVVKNPLSPVEHPGGLGVVNELFEASLDRFVMVSLMG</sequence>
<dbReference type="CDD" id="cd14855">
    <property type="entry name" value="TRAPPC1_MUM2"/>
    <property type="match status" value="1"/>
</dbReference>
<name>A0A0D1XBP9_9PEZI</name>
<keyword evidence="3 6" id="KW-0931">ER-Golgi transport</keyword>
<dbReference type="GO" id="GO:0006888">
    <property type="term" value="P:endoplasmic reticulum to Golgi vesicle-mediated transport"/>
    <property type="evidence" value="ECO:0007669"/>
    <property type="project" value="UniProtKB-UniRule"/>
</dbReference>
<accession>A0A0D1XBP9</accession>
<evidence type="ECO:0000256" key="3">
    <source>
        <dbReference type="ARBA" id="ARBA00022892"/>
    </source>
</evidence>
<evidence type="ECO:0000256" key="5">
    <source>
        <dbReference type="ARBA" id="ARBA00038167"/>
    </source>
</evidence>
<dbReference type="InParanoid" id="A0A0D1XBP9"/>
<organism evidence="7 8">
    <name type="scientific">Verruconis gallopava</name>
    <dbReference type="NCBI Taxonomy" id="253628"/>
    <lineage>
        <taxon>Eukaryota</taxon>
        <taxon>Fungi</taxon>
        <taxon>Dikarya</taxon>
        <taxon>Ascomycota</taxon>
        <taxon>Pezizomycotina</taxon>
        <taxon>Dothideomycetes</taxon>
        <taxon>Pleosporomycetidae</taxon>
        <taxon>Venturiales</taxon>
        <taxon>Sympoventuriaceae</taxon>
        <taxon>Verruconis</taxon>
    </lineage>
</organism>
<dbReference type="HOGENOM" id="CLU_053380_4_0_1"/>
<dbReference type="SMART" id="SM01399">
    <property type="entry name" value="Sybindin"/>
    <property type="match status" value="1"/>
</dbReference>
<dbReference type="VEuPathDB" id="FungiDB:PV09_08695"/>
<dbReference type="PANTHER" id="PTHR23249:SF16">
    <property type="entry name" value="TRAFFICKING PROTEIN PARTICLE COMPLEX SUBUNIT 1"/>
    <property type="match status" value="1"/>
</dbReference>
<dbReference type="FunFam" id="3.30.450.70:FF:000013">
    <property type="entry name" value="TRAPP complex subunit, variant"/>
    <property type="match status" value="1"/>
</dbReference>
<evidence type="ECO:0000256" key="6">
    <source>
        <dbReference type="RuleBase" id="RU366065"/>
    </source>
</evidence>
<dbReference type="Gene3D" id="3.30.450.70">
    <property type="match status" value="1"/>
</dbReference>
<dbReference type="GO" id="GO:0030008">
    <property type="term" value="C:TRAPP complex"/>
    <property type="evidence" value="ECO:0007669"/>
    <property type="project" value="UniProtKB-UniRule"/>
</dbReference>
<dbReference type="GO" id="GO:0005794">
    <property type="term" value="C:Golgi apparatus"/>
    <property type="evidence" value="ECO:0007669"/>
    <property type="project" value="UniProtKB-SubCell"/>
</dbReference>
<comment type="similarity">
    <text evidence="5">Belongs to the TRAPP small subunits family. BET5 subfamily.</text>
</comment>
<evidence type="ECO:0000313" key="7">
    <source>
        <dbReference type="EMBL" id="KIV99630.1"/>
    </source>
</evidence>
<gene>
    <name evidence="7" type="ORF">PV09_08695</name>
</gene>
<proteinExistence type="inferred from homology"/>